<feature type="compositionally biased region" description="Low complexity" evidence="2">
    <location>
        <begin position="180"/>
        <end position="231"/>
    </location>
</feature>
<comment type="similarity">
    <text evidence="1">Belongs to the CAPAB/TerDEXZ family.</text>
</comment>
<dbReference type="InterPro" id="IPR003325">
    <property type="entry name" value="TerD"/>
</dbReference>
<dbReference type="Gene3D" id="2.60.60.30">
    <property type="entry name" value="sav2460 like domains"/>
    <property type="match status" value="1"/>
</dbReference>
<evidence type="ECO:0000259" key="3">
    <source>
        <dbReference type="Pfam" id="PF02342"/>
    </source>
</evidence>
<gene>
    <name evidence="4" type="ORF">G9U52_24400</name>
</gene>
<sequence length="295" mass="30042">MANPITTLLTGANAPLAKEKMLEVTIEWTDSPADLDVSCFLIGESGKVPSDEYFIFYNQPADPGFLVEYKGTTGNRAVFSINLEGLLATEINKCVFAATLDGPGTFKTIKGCKITARTSQADVVYEIKEAGDETSLVFLELYRHQAWLKVRAIGKGFNGGLQPLAEAHGVSVAEEEAEPAEPAASAAAPAPRPAAAASGVPAASAGGAASPASSPAASRPATPASANAPASNAAPAAASAGVKPASVFAKQQATASVFASQQPSDSVFAKQPATASIFASQQSAASVFASQPKRA</sequence>
<feature type="region of interest" description="Disordered" evidence="2">
    <location>
        <begin position="253"/>
        <end position="272"/>
    </location>
</feature>
<evidence type="ECO:0000313" key="5">
    <source>
        <dbReference type="Proteomes" id="UP001165962"/>
    </source>
</evidence>
<dbReference type="PANTHER" id="PTHR32097">
    <property type="entry name" value="CAMP-BINDING PROTEIN 1-RELATED"/>
    <property type="match status" value="1"/>
</dbReference>
<dbReference type="RefSeq" id="WP_166153267.1">
    <property type="nucleotide sequence ID" value="NZ_JAAOIW010000010.1"/>
</dbReference>
<dbReference type="Proteomes" id="UP001165962">
    <property type="component" value="Unassembled WGS sequence"/>
</dbReference>
<proteinExistence type="inferred from homology"/>
<dbReference type="Pfam" id="PF02342">
    <property type="entry name" value="TerD"/>
    <property type="match status" value="1"/>
</dbReference>
<feature type="compositionally biased region" description="Polar residues" evidence="2">
    <location>
        <begin position="253"/>
        <end position="265"/>
    </location>
</feature>
<dbReference type="CDD" id="cd06974">
    <property type="entry name" value="TerD_like"/>
    <property type="match status" value="1"/>
</dbReference>
<dbReference type="EMBL" id="JAAOIW010000010">
    <property type="protein sequence ID" value="NHN32960.1"/>
    <property type="molecule type" value="Genomic_DNA"/>
</dbReference>
<feature type="region of interest" description="Disordered" evidence="2">
    <location>
        <begin position="169"/>
        <end position="231"/>
    </location>
</feature>
<dbReference type="PANTHER" id="PTHR32097:SF4">
    <property type="entry name" value="GENERAL STRESS PROTEIN 16U"/>
    <property type="match status" value="1"/>
</dbReference>
<reference evidence="4" key="1">
    <citation type="submission" date="2020-03" db="EMBL/GenBank/DDBJ databases">
        <title>Draft sequencing of Paenibacilllus sp. S3N08.</title>
        <authorList>
            <person name="Kim D.-U."/>
        </authorList>
    </citation>
    <scope>NUCLEOTIDE SEQUENCE</scope>
    <source>
        <strain evidence="4">S3N08</strain>
    </source>
</reference>
<comment type="caution">
    <text evidence="4">The sequence shown here is derived from an EMBL/GenBank/DDBJ whole genome shotgun (WGS) entry which is preliminary data.</text>
</comment>
<keyword evidence="5" id="KW-1185">Reference proteome</keyword>
<organism evidence="4 5">
    <name type="scientific">Paenibacillus agricola</name>
    <dbReference type="NCBI Taxonomy" id="2716264"/>
    <lineage>
        <taxon>Bacteria</taxon>
        <taxon>Bacillati</taxon>
        <taxon>Bacillota</taxon>
        <taxon>Bacilli</taxon>
        <taxon>Bacillales</taxon>
        <taxon>Paenibacillaceae</taxon>
        <taxon>Paenibacillus</taxon>
    </lineage>
</organism>
<accession>A0ABX0J980</accession>
<evidence type="ECO:0000256" key="2">
    <source>
        <dbReference type="SAM" id="MobiDB-lite"/>
    </source>
</evidence>
<feature type="domain" description="TerD" evidence="3">
    <location>
        <begin position="7"/>
        <end position="167"/>
    </location>
</feature>
<dbReference type="InterPro" id="IPR051324">
    <property type="entry name" value="Stress/Tellurium_Resist"/>
</dbReference>
<evidence type="ECO:0000256" key="1">
    <source>
        <dbReference type="ARBA" id="ARBA00008775"/>
    </source>
</evidence>
<evidence type="ECO:0000313" key="4">
    <source>
        <dbReference type="EMBL" id="NHN32960.1"/>
    </source>
</evidence>
<protein>
    <submittedName>
        <fullName evidence="4">TerD family protein</fullName>
    </submittedName>
</protein>
<name>A0ABX0J980_9BACL</name>